<keyword evidence="2" id="KW-0489">Methyltransferase</keyword>
<dbReference type="SUPFAM" id="SSF53335">
    <property type="entry name" value="S-adenosyl-L-methionine-dependent methyltransferases"/>
    <property type="match status" value="1"/>
</dbReference>
<evidence type="ECO:0000313" key="2">
    <source>
        <dbReference type="EMBL" id="MFC7333857.1"/>
    </source>
</evidence>
<comment type="caution">
    <text evidence="2">The sequence shown here is derived from an EMBL/GenBank/DDBJ whole genome shotgun (WGS) entry which is preliminary data.</text>
</comment>
<evidence type="ECO:0000313" key="3">
    <source>
        <dbReference type="Proteomes" id="UP001596456"/>
    </source>
</evidence>
<dbReference type="InterPro" id="IPR052514">
    <property type="entry name" value="SAM-dependent_MTase"/>
</dbReference>
<sequence length="249" mass="27451">MRLDPARLFGLVRSLLIYRARPHQARRLRAFYAEFVGRGDLCFDIGAHAGDRIRAFRSLGARVVAVEPQPDLALLLRGLHGRDRNVVLLDCALGAADGQAELRINRRNPTLSTLSGAWAARIGASPRFPQEHWDATAQVRVRTLDGLIAEHGLPVFTKIDVEGAEAEVLAGLSQPLPALSFEYLPELPDLASACLWRLAALGRYVFNASAGESLDWELPYWVGPAELNEWLRSRRPEDGGGDVYARLAP</sequence>
<keyword evidence="2" id="KW-0808">Transferase</keyword>
<dbReference type="InterPro" id="IPR006342">
    <property type="entry name" value="FkbM_mtfrase"/>
</dbReference>
<reference evidence="3" key="1">
    <citation type="journal article" date="2019" name="Int. J. Syst. Evol. Microbiol.">
        <title>The Global Catalogue of Microorganisms (GCM) 10K type strain sequencing project: providing services to taxonomists for standard genome sequencing and annotation.</title>
        <authorList>
            <consortium name="The Broad Institute Genomics Platform"/>
            <consortium name="The Broad Institute Genome Sequencing Center for Infectious Disease"/>
            <person name="Wu L."/>
            <person name="Ma J."/>
        </authorList>
    </citation>
    <scope>NUCLEOTIDE SEQUENCE [LARGE SCALE GENOMIC DNA]</scope>
    <source>
        <strain evidence="3">CGMCC 1.16275</strain>
    </source>
</reference>
<accession>A0ABW2KXD8</accession>
<protein>
    <submittedName>
        <fullName evidence="2">FkbM family methyltransferase</fullName>
    </submittedName>
</protein>
<name>A0ABW2KXD8_9PROT</name>
<gene>
    <name evidence="2" type="ORF">ACFQPS_11850</name>
</gene>
<dbReference type="Proteomes" id="UP001596456">
    <property type="component" value="Unassembled WGS sequence"/>
</dbReference>
<dbReference type="PANTHER" id="PTHR34203">
    <property type="entry name" value="METHYLTRANSFERASE, FKBM FAMILY PROTEIN"/>
    <property type="match status" value="1"/>
</dbReference>
<dbReference type="PANTHER" id="PTHR34203:SF15">
    <property type="entry name" value="SLL1173 PROTEIN"/>
    <property type="match status" value="1"/>
</dbReference>
<dbReference type="InterPro" id="IPR029063">
    <property type="entry name" value="SAM-dependent_MTases_sf"/>
</dbReference>
<dbReference type="NCBIfam" id="TIGR01444">
    <property type="entry name" value="fkbM_fam"/>
    <property type="match status" value="1"/>
</dbReference>
<feature type="domain" description="Methyltransferase FkbM" evidence="1">
    <location>
        <begin position="44"/>
        <end position="173"/>
    </location>
</feature>
<dbReference type="GO" id="GO:0032259">
    <property type="term" value="P:methylation"/>
    <property type="evidence" value="ECO:0007669"/>
    <property type="project" value="UniProtKB-KW"/>
</dbReference>
<dbReference type="GO" id="GO:0008168">
    <property type="term" value="F:methyltransferase activity"/>
    <property type="evidence" value="ECO:0007669"/>
    <property type="project" value="UniProtKB-KW"/>
</dbReference>
<proteinExistence type="predicted"/>
<keyword evidence="3" id="KW-1185">Reference proteome</keyword>
<dbReference type="Pfam" id="PF05050">
    <property type="entry name" value="Methyltransf_21"/>
    <property type="match status" value="1"/>
</dbReference>
<dbReference type="Gene3D" id="3.40.50.150">
    <property type="entry name" value="Vaccinia Virus protein VP39"/>
    <property type="match status" value="1"/>
</dbReference>
<organism evidence="2 3">
    <name type="scientific">Rhodocista pekingensis</name>
    <dbReference type="NCBI Taxonomy" id="201185"/>
    <lineage>
        <taxon>Bacteria</taxon>
        <taxon>Pseudomonadati</taxon>
        <taxon>Pseudomonadota</taxon>
        <taxon>Alphaproteobacteria</taxon>
        <taxon>Rhodospirillales</taxon>
        <taxon>Azospirillaceae</taxon>
        <taxon>Rhodocista</taxon>
    </lineage>
</organism>
<dbReference type="RefSeq" id="WP_377359206.1">
    <property type="nucleotide sequence ID" value="NZ_JBHTCM010000010.1"/>
</dbReference>
<dbReference type="EMBL" id="JBHTCM010000010">
    <property type="protein sequence ID" value="MFC7333857.1"/>
    <property type="molecule type" value="Genomic_DNA"/>
</dbReference>
<evidence type="ECO:0000259" key="1">
    <source>
        <dbReference type="Pfam" id="PF05050"/>
    </source>
</evidence>